<evidence type="ECO:0000256" key="1">
    <source>
        <dbReference type="SAM" id="Phobius"/>
    </source>
</evidence>
<sequence length="137" mass="14968">MAFEHFSPRHIPAIILASTTTLGGFWPMLNAHSAILAFGFPPRIAETPAAHPVMIAGQSRSTILGVLIFTLYFRRRYAEIDTLMAIMGFWGGLVDTYLVWKHGKPEKALFRLATLWSFAALGYFGLTASSSSSSSSG</sequence>
<organism evidence="2 3">
    <name type="scientific">Podospora didyma</name>
    <dbReference type="NCBI Taxonomy" id="330526"/>
    <lineage>
        <taxon>Eukaryota</taxon>
        <taxon>Fungi</taxon>
        <taxon>Dikarya</taxon>
        <taxon>Ascomycota</taxon>
        <taxon>Pezizomycotina</taxon>
        <taxon>Sordariomycetes</taxon>
        <taxon>Sordariomycetidae</taxon>
        <taxon>Sordariales</taxon>
        <taxon>Podosporaceae</taxon>
        <taxon>Podospora</taxon>
    </lineage>
</organism>
<protein>
    <submittedName>
        <fullName evidence="2">Uncharacterized protein</fullName>
    </submittedName>
</protein>
<gene>
    <name evidence="2" type="ORF">B0H63DRAFT_488640</name>
</gene>
<comment type="caution">
    <text evidence="2">The sequence shown here is derived from an EMBL/GenBank/DDBJ whole genome shotgun (WGS) entry which is preliminary data.</text>
</comment>
<keyword evidence="1" id="KW-1133">Transmembrane helix</keyword>
<keyword evidence="3" id="KW-1185">Reference proteome</keyword>
<name>A0AAE0N2I8_9PEZI</name>
<proteinExistence type="predicted"/>
<feature type="transmembrane region" description="Helical" evidence="1">
    <location>
        <begin position="49"/>
        <end position="71"/>
    </location>
</feature>
<accession>A0AAE0N2I8</accession>
<reference evidence="2" key="2">
    <citation type="submission" date="2023-06" db="EMBL/GenBank/DDBJ databases">
        <authorList>
            <consortium name="Lawrence Berkeley National Laboratory"/>
            <person name="Haridas S."/>
            <person name="Hensen N."/>
            <person name="Bonometti L."/>
            <person name="Westerberg I."/>
            <person name="Brannstrom I.O."/>
            <person name="Guillou S."/>
            <person name="Cros-Aarteil S."/>
            <person name="Calhoun S."/>
            <person name="Kuo A."/>
            <person name="Mondo S."/>
            <person name="Pangilinan J."/>
            <person name="Riley R."/>
            <person name="LaButti K."/>
            <person name="Andreopoulos B."/>
            <person name="Lipzen A."/>
            <person name="Chen C."/>
            <person name="Yanf M."/>
            <person name="Daum C."/>
            <person name="Ng V."/>
            <person name="Clum A."/>
            <person name="Steindorff A."/>
            <person name="Ohm R."/>
            <person name="Martin F."/>
            <person name="Silar P."/>
            <person name="Natvig D."/>
            <person name="Lalanne C."/>
            <person name="Gautier V."/>
            <person name="Ament-velasquez S.L."/>
            <person name="Kruys A."/>
            <person name="Hutchinson M.I."/>
            <person name="Powell A.J."/>
            <person name="Barry K."/>
            <person name="Miller A.N."/>
            <person name="Grigoriev I.V."/>
            <person name="Debuchy R."/>
            <person name="Gladieux P."/>
            <person name="Thoren M.H."/>
            <person name="Johannesson H."/>
        </authorList>
    </citation>
    <scope>NUCLEOTIDE SEQUENCE</scope>
    <source>
        <strain evidence="2">CBS 232.78</strain>
    </source>
</reference>
<feature type="transmembrane region" description="Helical" evidence="1">
    <location>
        <begin position="108"/>
        <end position="126"/>
    </location>
</feature>
<evidence type="ECO:0000313" key="3">
    <source>
        <dbReference type="Proteomes" id="UP001285441"/>
    </source>
</evidence>
<dbReference type="Proteomes" id="UP001285441">
    <property type="component" value="Unassembled WGS sequence"/>
</dbReference>
<dbReference type="InterPro" id="IPR025363">
    <property type="entry name" value="DUF4267"/>
</dbReference>
<dbReference type="EMBL" id="JAULSW010000010">
    <property type="protein sequence ID" value="KAK3368531.1"/>
    <property type="molecule type" value="Genomic_DNA"/>
</dbReference>
<feature type="transmembrane region" description="Helical" evidence="1">
    <location>
        <begin position="12"/>
        <end position="29"/>
    </location>
</feature>
<reference evidence="2" key="1">
    <citation type="journal article" date="2023" name="Mol. Phylogenet. Evol.">
        <title>Genome-scale phylogeny and comparative genomics of the fungal order Sordariales.</title>
        <authorList>
            <person name="Hensen N."/>
            <person name="Bonometti L."/>
            <person name="Westerberg I."/>
            <person name="Brannstrom I.O."/>
            <person name="Guillou S."/>
            <person name="Cros-Aarteil S."/>
            <person name="Calhoun S."/>
            <person name="Haridas S."/>
            <person name="Kuo A."/>
            <person name="Mondo S."/>
            <person name="Pangilinan J."/>
            <person name="Riley R."/>
            <person name="LaButti K."/>
            <person name="Andreopoulos B."/>
            <person name="Lipzen A."/>
            <person name="Chen C."/>
            <person name="Yan M."/>
            <person name="Daum C."/>
            <person name="Ng V."/>
            <person name="Clum A."/>
            <person name="Steindorff A."/>
            <person name="Ohm R.A."/>
            <person name="Martin F."/>
            <person name="Silar P."/>
            <person name="Natvig D.O."/>
            <person name="Lalanne C."/>
            <person name="Gautier V."/>
            <person name="Ament-Velasquez S.L."/>
            <person name="Kruys A."/>
            <person name="Hutchinson M.I."/>
            <person name="Powell A.J."/>
            <person name="Barry K."/>
            <person name="Miller A.N."/>
            <person name="Grigoriev I.V."/>
            <person name="Debuchy R."/>
            <person name="Gladieux P."/>
            <person name="Hiltunen Thoren M."/>
            <person name="Johannesson H."/>
        </authorList>
    </citation>
    <scope>NUCLEOTIDE SEQUENCE</scope>
    <source>
        <strain evidence="2">CBS 232.78</strain>
    </source>
</reference>
<dbReference type="Pfam" id="PF14087">
    <property type="entry name" value="DUF4267"/>
    <property type="match status" value="1"/>
</dbReference>
<keyword evidence="1" id="KW-0472">Membrane</keyword>
<keyword evidence="1" id="KW-0812">Transmembrane</keyword>
<dbReference type="AlphaFoldDB" id="A0AAE0N2I8"/>
<evidence type="ECO:0000313" key="2">
    <source>
        <dbReference type="EMBL" id="KAK3368531.1"/>
    </source>
</evidence>